<dbReference type="Pfam" id="PF11738">
    <property type="entry name" value="DUF3298"/>
    <property type="match status" value="1"/>
</dbReference>
<dbReference type="InterPro" id="IPR025303">
    <property type="entry name" value="PdaC"/>
</dbReference>
<dbReference type="Gene3D" id="3.90.640.20">
    <property type="entry name" value="Heat-shock cognate protein, ATPase"/>
    <property type="match status" value="1"/>
</dbReference>
<dbReference type="InterPro" id="IPR037126">
    <property type="entry name" value="PdaC/RsiV-like_sf"/>
</dbReference>
<dbReference type="InterPro" id="IPR021729">
    <property type="entry name" value="DUF3298"/>
</dbReference>
<dbReference type="EMBL" id="JAYERP010000001">
    <property type="protein sequence ID" value="MEA3571990.1"/>
    <property type="molecule type" value="Genomic_DNA"/>
</dbReference>
<feature type="signal peptide" evidence="1">
    <location>
        <begin position="1"/>
        <end position="29"/>
    </location>
</feature>
<sequence>MKRNTVEMITSLMTAGLMISGLAVVPAEAAPQSPVEISGKANEAGSALVQERQGVKITNHTIEKKIPEASIKVDYPQLSGLKHKSVQKKINKLFKNKAEKFVANALKEAKAGQPSTQSGNPYEYVGTYKVTYNRDGGLSLYQDWYSYTGGAHGITVRDGLTFRLDNGKLLTLDELLRSNPNYRSIVDPEIAKKLQETEGYFGNFKTIGSNPSYYVKDEGVTIFFQLYEYLPYVFGFPEFYFPFSQLLPPGTNPFDFKTR</sequence>
<feature type="chain" id="PRO_5045254249" evidence="1">
    <location>
        <begin position="30"/>
        <end position="259"/>
    </location>
</feature>
<accession>A0ABU5PPZ8</accession>
<dbReference type="Proteomes" id="UP001292216">
    <property type="component" value="Unassembled WGS sequence"/>
</dbReference>
<feature type="domain" description="DUF3298" evidence="2">
    <location>
        <begin position="174"/>
        <end position="244"/>
    </location>
</feature>
<evidence type="ECO:0000313" key="4">
    <source>
        <dbReference type="EMBL" id="MEA3571990.1"/>
    </source>
</evidence>
<evidence type="ECO:0000259" key="2">
    <source>
        <dbReference type="Pfam" id="PF11738"/>
    </source>
</evidence>
<comment type="caution">
    <text evidence="4">The sequence shown here is derived from an EMBL/GenBank/DDBJ whole genome shotgun (WGS) entry which is preliminary data.</text>
</comment>
<gene>
    <name evidence="4" type="ORF">U9M73_18850</name>
</gene>
<organism evidence="4 5">
    <name type="scientific">Paenibacillus phoenicis</name>
    <dbReference type="NCBI Taxonomy" id="554117"/>
    <lineage>
        <taxon>Bacteria</taxon>
        <taxon>Bacillati</taxon>
        <taxon>Bacillota</taxon>
        <taxon>Bacilli</taxon>
        <taxon>Bacillales</taxon>
        <taxon>Paenibacillaceae</taxon>
        <taxon>Paenibacillus</taxon>
    </lineage>
</organism>
<dbReference type="Pfam" id="PF13739">
    <property type="entry name" value="PdaC"/>
    <property type="match status" value="1"/>
</dbReference>
<name>A0ABU5PPZ8_9BACL</name>
<feature type="domain" description="Deacetylase PdaC" evidence="3">
    <location>
        <begin position="65"/>
        <end position="155"/>
    </location>
</feature>
<evidence type="ECO:0000256" key="1">
    <source>
        <dbReference type="SAM" id="SignalP"/>
    </source>
</evidence>
<evidence type="ECO:0000313" key="5">
    <source>
        <dbReference type="Proteomes" id="UP001292216"/>
    </source>
</evidence>
<reference evidence="4 5" key="1">
    <citation type="submission" date="2023-12" db="EMBL/GenBank/DDBJ databases">
        <title>Whole genome sequencing of Paenibacillus phoenicis isolated from the Phoenix Mars Lander spacecraft assembly facility.</title>
        <authorList>
            <person name="Garcia A."/>
            <person name="Venkateswaran K."/>
        </authorList>
    </citation>
    <scope>NUCLEOTIDE SEQUENCE [LARGE SCALE GENOMIC DNA]</scope>
    <source>
        <strain evidence="4 5">3PO2SA</strain>
    </source>
</reference>
<dbReference type="RefSeq" id="WP_323078529.1">
    <property type="nucleotide sequence ID" value="NZ_CBCSKM010000002.1"/>
</dbReference>
<proteinExistence type="predicted"/>
<keyword evidence="5" id="KW-1185">Reference proteome</keyword>
<keyword evidence="1" id="KW-0732">Signal</keyword>
<protein>
    <submittedName>
        <fullName evidence="4">DUF3298 and DUF4163 domain-containing protein</fullName>
    </submittedName>
</protein>
<evidence type="ECO:0000259" key="3">
    <source>
        <dbReference type="Pfam" id="PF13739"/>
    </source>
</evidence>
<dbReference type="Gene3D" id="3.30.565.40">
    <property type="entry name" value="Fervidobacterium nodosum Rt17-B1 like"/>
    <property type="match status" value="1"/>
</dbReference>